<gene>
    <name evidence="3" type="ORF">NCTC11429_02629</name>
</gene>
<feature type="domain" description="AsmA" evidence="2">
    <location>
        <begin position="11"/>
        <end position="176"/>
    </location>
</feature>
<reference evidence="3 4" key="1">
    <citation type="submission" date="2019-05" db="EMBL/GenBank/DDBJ databases">
        <authorList>
            <consortium name="Pathogen Informatics"/>
        </authorList>
    </citation>
    <scope>NUCLEOTIDE SEQUENCE [LARGE SCALE GENOMIC DNA]</scope>
    <source>
        <strain evidence="3 4">NCTC11429</strain>
    </source>
</reference>
<sequence>MSKAKFLKLAKRLSIGMASIILLFIICLLSVPYIFKEQVNAKVKSLVNEHINGELNYEKVRLTFFDQFPLLTASMDQVLLKGAAPFHKDTLLSAQQVSFGLDLLSLLKSKIIIDKFIVSNGTVNILVDSLGNSNYTIYKSKSADSSKTGDNSESNALAFQLIRLEKTHVHYEDRSIPLWFDAKDLDYEGKGDLMSSIFDLNTRAKIATFSFSFNNELYVDRKSIDATLLTKINTDNLSFLFERNDIRINKLPVQFKGLLSFISRGYHLDFRLRSQKSTLSELLSLVPNSYAAWVDNLSVKGTSEVFVNLTGDYIVDDNKMPDLSLGLTINNGYLAYNQSRNPLTDWNARLKINLPSLNTDSLQVMLDQFDFKVASGYFKAKGAAAGRSPFRLHADIKSSLDLDLLSNSLQFPTFSFGGRWDLDAKINGTYAKGIRKVGLQKREEEYIASIPSFDIKNTLADGHFKLSGLPRGLDKIAYHLEAKNSDGNMKNAAIAVRDISIQALHNYIKGYISISDFNKIAIQSDLQALFNLADIKSFFPIDDVELAGLVDVSLHAKGHVDLKRNIFPETHTSFVMKNGRIKSKEYPVPMEDIHIEALVHSEKGSLRDLSVKILPVSFTFAGEPFFLNADLRNFNNIRYDIQSKGKLNLGPLYKFFALDGANVDGFIHTDFSLKGLQSDAAAGRYMQLQNRGHLRVGNIQVHTDMLSQPISIKRGDFRFHQEKMNFDRLLVSYGHNAISIKGYLNNIINYLTRSNENLKGQFTLNSKRINVDDFMVFADRPIPITVSSPSESGVVLLPKNLDIQVLGSASNILYKKMSIQDFNGSLLLKEGNLALHNTTFELSGLKVNMNGNYKPLNPHRAVFDYQVKADSFNIQRAYKEIPIFREMVTSAKNAYGLVSLDYRLGGLLNGQMQPIMPSITGEGALILEQIKFRGFKLLNGISASTSKEKLKDGEVKKVTIRSHIKNNVMTIQRTKMKMMGFRPRFEGQVTLDGHMNLGFRLGLPPFGIFGIPMRITGTADNFKLKMGKYREEDLDMDMDNEDAEMYKELQKEKSEAIQ</sequence>
<feature type="transmembrane region" description="Helical" evidence="1">
    <location>
        <begin position="12"/>
        <end position="35"/>
    </location>
</feature>
<evidence type="ECO:0000313" key="4">
    <source>
        <dbReference type="Proteomes" id="UP000308196"/>
    </source>
</evidence>
<evidence type="ECO:0000259" key="2">
    <source>
        <dbReference type="Pfam" id="PF05170"/>
    </source>
</evidence>
<name>A0A4U9V8H2_9SPHI</name>
<dbReference type="GO" id="GO:0005886">
    <property type="term" value="C:plasma membrane"/>
    <property type="evidence" value="ECO:0007669"/>
    <property type="project" value="TreeGrafter"/>
</dbReference>
<dbReference type="AlphaFoldDB" id="A0A4U9V8H2"/>
<dbReference type="EMBL" id="LR590484">
    <property type="protein sequence ID" value="VTR42037.1"/>
    <property type="molecule type" value="Genomic_DNA"/>
</dbReference>
<proteinExistence type="predicted"/>
<dbReference type="RefSeq" id="WP_028072370.1">
    <property type="nucleotide sequence ID" value="NZ_LR590484.1"/>
</dbReference>
<protein>
    <submittedName>
        <fullName evidence="3">Uncharacterized protein involved in outer membrane biogenesis</fullName>
    </submittedName>
</protein>
<keyword evidence="1" id="KW-0812">Transmembrane</keyword>
<dbReference type="InterPro" id="IPR052894">
    <property type="entry name" value="AsmA-related"/>
</dbReference>
<dbReference type="STRING" id="1123265.GCA_000686625_02201"/>
<dbReference type="GO" id="GO:0090313">
    <property type="term" value="P:regulation of protein targeting to membrane"/>
    <property type="evidence" value="ECO:0007669"/>
    <property type="project" value="TreeGrafter"/>
</dbReference>
<dbReference type="KEGG" id="stha:NCTC11429_02629"/>
<dbReference type="InterPro" id="IPR007844">
    <property type="entry name" value="AsmA"/>
</dbReference>
<keyword evidence="1" id="KW-1133">Transmembrane helix</keyword>
<organism evidence="3 4">
    <name type="scientific">Sphingobacterium thalpophilum</name>
    <dbReference type="NCBI Taxonomy" id="259"/>
    <lineage>
        <taxon>Bacteria</taxon>
        <taxon>Pseudomonadati</taxon>
        <taxon>Bacteroidota</taxon>
        <taxon>Sphingobacteriia</taxon>
        <taxon>Sphingobacteriales</taxon>
        <taxon>Sphingobacteriaceae</taxon>
        <taxon>Sphingobacterium</taxon>
    </lineage>
</organism>
<dbReference type="Proteomes" id="UP000308196">
    <property type="component" value="Chromosome"/>
</dbReference>
<dbReference type="GeneID" id="78463334"/>
<accession>A0A4U9V8H2</accession>
<dbReference type="Pfam" id="PF05170">
    <property type="entry name" value="AsmA"/>
    <property type="match status" value="1"/>
</dbReference>
<dbReference type="PANTHER" id="PTHR30441:SF8">
    <property type="entry name" value="DUF748 DOMAIN-CONTAINING PROTEIN"/>
    <property type="match status" value="1"/>
</dbReference>
<dbReference type="PANTHER" id="PTHR30441">
    <property type="entry name" value="DUF748 DOMAIN-CONTAINING PROTEIN"/>
    <property type="match status" value="1"/>
</dbReference>
<evidence type="ECO:0000256" key="1">
    <source>
        <dbReference type="SAM" id="Phobius"/>
    </source>
</evidence>
<keyword evidence="1" id="KW-0472">Membrane</keyword>
<evidence type="ECO:0000313" key="3">
    <source>
        <dbReference type="EMBL" id="VTR42037.1"/>
    </source>
</evidence>